<organism evidence="3 4">
    <name type="scientific">Plectus sambesii</name>
    <dbReference type="NCBI Taxonomy" id="2011161"/>
    <lineage>
        <taxon>Eukaryota</taxon>
        <taxon>Metazoa</taxon>
        <taxon>Ecdysozoa</taxon>
        <taxon>Nematoda</taxon>
        <taxon>Chromadorea</taxon>
        <taxon>Plectida</taxon>
        <taxon>Plectina</taxon>
        <taxon>Plectoidea</taxon>
        <taxon>Plectidae</taxon>
        <taxon>Plectus</taxon>
    </lineage>
</organism>
<dbReference type="Proteomes" id="UP000887566">
    <property type="component" value="Unplaced"/>
</dbReference>
<dbReference type="WBParaSite" id="PSAMB.scaffold2707size21700.g18857.t1">
    <property type="protein sequence ID" value="PSAMB.scaffold2707size21700.g18857.t1"/>
    <property type="gene ID" value="PSAMB.scaffold2707size21700.g18857"/>
</dbReference>
<feature type="transmembrane region" description="Helical" evidence="2">
    <location>
        <begin position="169"/>
        <end position="190"/>
    </location>
</feature>
<keyword evidence="3" id="KW-1185">Reference proteome</keyword>
<keyword evidence="2" id="KW-0812">Transmembrane</keyword>
<name>A0A914VZD0_9BILA</name>
<evidence type="ECO:0000313" key="3">
    <source>
        <dbReference type="Proteomes" id="UP000887566"/>
    </source>
</evidence>
<feature type="region of interest" description="Disordered" evidence="1">
    <location>
        <begin position="71"/>
        <end position="90"/>
    </location>
</feature>
<keyword evidence="2" id="KW-1133">Transmembrane helix</keyword>
<reference evidence="4" key="1">
    <citation type="submission" date="2022-11" db="UniProtKB">
        <authorList>
            <consortium name="WormBaseParasite"/>
        </authorList>
    </citation>
    <scope>IDENTIFICATION</scope>
</reference>
<dbReference type="AlphaFoldDB" id="A0A914VZD0"/>
<evidence type="ECO:0000256" key="2">
    <source>
        <dbReference type="SAM" id="Phobius"/>
    </source>
</evidence>
<protein>
    <submittedName>
        <fullName evidence="4">Uncharacterized protein</fullName>
    </submittedName>
</protein>
<proteinExistence type="predicted"/>
<evidence type="ECO:0000256" key="1">
    <source>
        <dbReference type="SAM" id="MobiDB-lite"/>
    </source>
</evidence>
<accession>A0A914VZD0</accession>
<keyword evidence="2" id="KW-0472">Membrane</keyword>
<evidence type="ECO:0000313" key="4">
    <source>
        <dbReference type="WBParaSite" id="PSAMB.scaffold2707size21700.g18857.t1"/>
    </source>
</evidence>
<sequence length="293" mass="31279">MCQKVRLSENYRPGVVAGTCNPASRRPGAVDGLRRRVLNGVDSCRPSVHTKHGVNKVFSEESGMTWLIKEERTGSGPKGSRQKHPRRDSGGIALANVSSQFSTVSIANERRCAFRGDQINGACDDPSGEKSDSRAGLIRWSPLVVAHRDIVFDRPLPAMPPDVRSLSSALLLLALLPAIVVACGPGLGFIPSTDPAFGGSRCSDLILYPVTAVDGNDQYRFDYSDASFGNTHSQGATVTITCTSGGRSATVEGYDAQRLSISQGTSLLATCTNLGGSFSWTILSRSLQFVDCR</sequence>